<sequence length="295" mass="34216">MLYSMTGFGLAESQAEGFRMKVEIKSVNHRYLEVTVRTTDREWIYLEDGIRRTLQERIKRGRVDVHVTIAFDASSEKHWEIDWAAADGYVQAARQLQAKYELDGNLTLQDLLNQPQLLRLEERASGAEAVVEPQFMKCLDRAIEALLQMRQAEGAHLRDDLLRRLASVEAICRRMTELQPAAEEQMRQRLRQRIENLLQDEEAFDDNRFAMEVALMTEKADITEELTRLQSHISQLKGLLDVREPVGRKIDFLIQEMNREINTIGSKSHALEIIQSVVDLKSELEKIREQVQNIE</sequence>
<dbReference type="EMBL" id="JBHSQV010000036">
    <property type="protein sequence ID" value="MFC5986336.1"/>
    <property type="molecule type" value="Genomic_DNA"/>
</dbReference>
<proteinExistence type="inferred from homology"/>
<evidence type="ECO:0000259" key="7">
    <source>
        <dbReference type="Pfam" id="PF08340"/>
    </source>
</evidence>
<feature type="domain" description="Endoribonuclease YicC-like N-terminal" evidence="6">
    <location>
        <begin position="3"/>
        <end position="158"/>
    </location>
</feature>
<keyword evidence="2" id="KW-0540">Nuclease</keyword>
<evidence type="ECO:0000256" key="3">
    <source>
        <dbReference type="ARBA" id="ARBA00022759"/>
    </source>
</evidence>
<feature type="domain" description="Endoribonuclease YicC-like C-terminal" evidence="7">
    <location>
        <begin position="177"/>
        <end position="295"/>
    </location>
</feature>
<organism evidence="8 9">
    <name type="scientific">Marinicrinis lubricantis</name>
    <dbReference type="NCBI Taxonomy" id="2086470"/>
    <lineage>
        <taxon>Bacteria</taxon>
        <taxon>Bacillati</taxon>
        <taxon>Bacillota</taxon>
        <taxon>Bacilli</taxon>
        <taxon>Bacillales</taxon>
        <taxon>Paenibacillaceae</taxon>
    </lineage>
</organism>
<comment type="cofactor">
    <cofactor evidence="1">
        <name>a divalent metal cation</name>
        <dbReference type="ChEBI" id="CHEBI:60240"/>
    </cofactor>
</comment>
<dbReference type="Pfam" id="PF08340">
    <property type="entry name" value="YicC-like_C"/>
    <property type="match status" value="1"/>
</dbReference>
<name>A0ABW1IMQ5_9BACL</name>
<dbReference type="InterPro" id="IPR013527">
    <property type="entry name" value="YicC-like_N"/>
</dbReference>
<dbReference type="InterPro" id="IPR005229">
    <property type="entry name" value="YicC/YloC-like"/>
</dbReference>
<dbReference type="PANTHER" id="PTHR30636">
    <property type="entry name" value="UPF0701 PROTEIN YICC"/>
    <property type="match status" value="1"/>
</dbReference>
<dbReference type="Pfam" id="PF03755">
    <property type="entry name" value="YicC-like_N"/>
    <property type="match status" value="1"/>
</dbReference>
<dbReference type="NCBIfam" id="TIGR00255">
    <property type="entry name" value="YicC/YloC family endoribonuclease"/>
    <property type="match status" value="1"/>
</dbReference>
<reference evidence="9" key="1">
    <citation type="journal article" date="2019" name="Int. J. Syst. Evol. Microbiol.">
        <title>The Global Catalogue of Microorganisms (GCM) 10K type strain sequencing project: providing services to taxonomists for standard genome sequencing and annotation.</title>
        <authorList>
            <consortium name="The Broad Institute Genomics Platform"/>
            <consortium name="The Broad Institute Genome Sequencing Center for Infectious Disease"/>
            <person name="Wu L."/>
            <person name="Ma J."/>
        </authorList>
    </citation>
    <scope>NUCLEOTIDE SEQUENCE [LARGE SCALE GENOMIC DNA]</scope>
    <source>
        <strain evidence="9">CCM 8749</strain>
    </source>
</reference>
<dbReference type="PANTHER" id="PTHR30636:SF3">
    <property type="entry name" value="UPF0701 PROTEIN YICC"/>
    <property type="match status" value="1"/>
</dbReference>
<evidence type="ECO:0000259" key="6">
    <source>
        <dbReference type="Pfam" id="PF03755"/>
    </source>
</evidence>
<keyword evidence="3" id="KW-0255">Endonuclease</keyword>
<dbReference type="Proteomes" id="UP001596250">
    <property type="component" value="Unassembled WGS sequence"/>
</dbReference>
<evidence type="ECO:0000313" key="8">
    <source>
        <dbReference type="EMBL" id="MFC5986336.1"/>
    </source>
</evidence>
<dbReference type="EC" id="3.1.-.-" evidence="8"/>
<keyword evidence="4 8" id="KW-0378">Hydrolase</keyword>
<dbReference type="InterPro" id="IPR013551">
    <property type="entry name" value="YicC-like_C"/>
</dbReference>
<keyword evidence="9" id="KW-1185">Reference proteome</keyword>
<dbReference type="RefSeq" id="WP_379893661.1">
    <property type="nucleotide sequence ID" value="NZ_CBCSCT010000001.1"/>
</dbReference>
<evidence type="ECO:0000313" key="9">
    <source>
        <dbReference type="Proteomes" id="UP001596250"/>
    </source>
</evidence>
<comment type="caution">
    <text evidence="8">The sequence shown here is derived from an EMBL/GenBank/DDBJ whole genome shotgun (WGS) entry which is preliminary data.</text>
</comment>
<evidence type="ECO:0000256" key="5">
    <source>
        <dbReference type="ARBA" id="ARBA00035648"/>
    </source>
</evidence>
<protein>
    <submittedName>
        <fullName evidence="8">YicC/YloC family endoribonuclease</fullName>
        <ecNumber evidence="8">3.1.-.-</ecNumber>
    </submittedName>
</protein>
<dbReference type="GO" id="GO:0016787">
    <property type="term" value="F:hydrolase activity"/>
    <property type="evidence" value="ECO:0007669"/>
    <property type="project" value="UniProtKB-KW"/>
</dbReference>
<comment type="similarity">
    <text evidence="5">Belongs to the YicC/YloC family.</text>
</comment>
<gene>
    <name evidence="8" type="ORF">ACFPXP_07790</name>
</gene>
<evidence type="ECO:0000256" key="4">
    <source>
        <dbReference type="ARBA" id="ARBA00022801"/>
    </source>
</evidence>
<evidence type="ECO:0000256" key="2">
    <source>
        <dbReference type="ARBA" id="ARBA00022722"/>
    </source>
</evidence>
<accession>A0ABW1IMQ5</accession>
<evidence type="ECO:0000256" key="1">
    <source>
        <dbReference type="ARBA" id="ARBA00001968"/>
    </source>
</evidence>